<dbReference type="Proteomes" id="UP000829685">
    <property type="component" value="Unassembled WGS sequence"/>
</dbReference>
<dbReference type="EMBL" id="JAFIMR010000002">
    <property type="protein sequence ID" value="KAI1880985.1"/>
    <property type="molecule type" value="Genomic_DNA"/>
</dbReference>
<organism evidence="3 4">
    <name type="scientific">Neoarthrinium moseri</name>
    <dbReference type="NCBI Taxonomy" id="1658444"/>
    <lineage>
        <taxon>Eukaryota</taxon>
        <taxon>Fungi</taxon>
        <taxon>Dikarya</taxon>
        <taxon>Ascomycota</taxon>
        <taxon>Pezizomycotina</taxon>
        <taxon>Sordariomycetes</taxon>
        <taxon>Xylariomycetidae</taxon>
        <taxon>Amphisphaeriales</taxon>
        <taxon>Apiosporaceae</taxon>
        <taxon>Neoarthrinium</taxon>
    </lineage>
</organism>
<protein>
    <submittedName>
        <fullName evidence="3">Uncharacterized protein</fullName>
    </submittedName>
</protein>
<evidence type="ECO:0000256" key="2">
    <source>
        <dbReference type="SAM" id="Phobius"/>
    </source>
</evidence>
<keyword evidence="2" id="KW-0472">Membrane</keyword>
<evidence type="ECO:0000313" key="3">
    <source>
        <dbReference type="EMBL" id="KAI1880985.1"/>
    </source>
</evidence>
<proteinExistence type="predicted"/>
<keyword evidence="2" id="KW-0812">Transmembrane</keyword>
<feature type="region of interest" description="Disordered" evidence="1">
    <location>
        <begin position="124"/>
        <end position="172"/>
    </location>
</feature>
<evidence type="ECO:0000256" key="1">
    <source>
        <dbReference type="SAM" id="MobiDB-lite"/>
    </source>
</evidence>
<feature type="region of interest" description="Disordered" evidence="1">
    <location>
        <begin position="53"/>
        <end position="90"/>
    </location>
</feature>
<sequence>MESPDTESKPSDLPEVVPQNYPIAHAYIRPRIEPGEPAPKYLAYDQTDKEAVDRADIVSPLTPAGLQIPDSPVQRGQQPADDDSVPTEKPRRKICGFAARKFWIVLLLALIVIAAAIGGGVGGGIAASKAQRDRDAQQSNGPASTTPAPTRTSGSPLTSTKTSTTPGTATPTADFNVTKYDFSFQSWEQPNFTGRASDKYDEVGAQMFGFNSTSYIWEPNGTDCCVSFCASTERGGYWCDKKTQRQASGPFNLIIIACGADERLNSSSAKRCDRFNQTSLYEYVPLRKVDSKGAQRLLSPSDLYVFPGSANSGRH</sequence>
<name>A0A9P9WXE4_9PEZI</name>
<evidence type="ECO:0000313" key="4">
    <source>
        <dbReference type="Proteomes" id="UP000829685"/>
    </source>
</evidence>
<gene>
    <name evidence="3" type="ORF">JX265_001225</name>
</gene>
<accession>A0A9P9WXE4</accession>
<feature type="compositionally biased region" description="Low complexity" evidence="1">
    <location>
        <begin position="141"/>
        <end position="172"/>
    </location>
</feature>
<feature type="transmembrane region" description="Helical" evidence="2">
    <location>
        <begin position="102"/>
        <end position="127"/>
    </location>
</feature>
<reference evidence="3" key="1">
    <citation type="submission" date="2021-03" db="EMBL/GenBank/DDBJ databases">
        <title>Revisited historic fungal species revealed as producer of novel bioactive compounds through whole genome sequencing and comparative genomics.</title>
        <authorList>
            <person name="Vignolle G.A."/>
            <person name="Hochenegger N."/>
            <person name="Mach R.L."/>
            <person name="Mach-Aigner A.R."/>
            <person name="Javad Rahimi M."/>
            <person name="Salim K.A."/>
            <person name="Chan C.M."/>
            <person name="Lim L.B.L."/>
            <person name="Cai F."/>
            <person name="Druzhinina I.S."/>
            <person name="U'Ren J.M."/>
            <person name="Derntl C."/>
        </authorList>
    </citation>
    <scope>NUCLEOTIDE SEQUENCE</scope>
    <source>
        <strain evidence="3">TUCIM 5799</strain>
    </source>
</reference>
<comment type="caution">
    <text evidence="3">The sequence shown here is derived from an EMBL/GenBank/DDBJ whole genome shotgun (WGS) entry which is preliminary data.</text>
</comment>
<keyword evidence="4" id="KW-1185">Reference proteome</keyword>
<keyword evidence="2" id="KW-1133">Transmembrane helix</keyword>
<dbReference type="AlphaFoldDB" id="A0A9P9WXE4"/>